<keyword evidence="3 4" id="KW-0975">Bacterial flagellum</keyword>
<dbReference type="PRINTS" id="PR00207">
    <property type="entry name" value="FLAGELLIN"/>
</dbReference>
<sequence length="261" mass="27617">MKINSGNSLPPQSSAIKQSQETQKKLFEQIATGLKINSAKDDAAGLQLANRLGSQISGLQQAYRNTNDAVSFAQVAEGALQSVTDVSFRIEELSIQAANGTLSADQRQAIQAEVSQLQDQIGTVFEQTRFGDSPVFGSSVSFQTGANTGEQIDLATSATSLAEIDVTTAQGAQQAIGSISDFRQQVDQQRSAIGAFQNRLGSTLGNIANQVENSAASRSQITDTDFAVAVSEKVKNETLINAATTLQAQANFSNRSVLNLL</sequence>
<keyword evidence="8" id="KW-0966">Cell projection</keyword>
<dbReference type="InterPro" id="IPR001492">
    <property type="entry name" value="Flagellin"/>
</dbReference>
<feature type="domain" description="Flagellin N-terminal" evidence="6">
    <location>
        <begin position="13"/>
        <end position="136"/>
    </location>
</feature>
<keyword evidence="8" id="KW-0969">Cilium</keyword>
<dbReference type="Pfam" id="PF00700">
    <property type="entry name" value="Flagellin_C"/>
    <property type="match status" value="1"/>
</dbReference>
<accession>A0A975DBC4</accession>
<gene>
    <name evidence="8" type="ORF">J1N51_14055</name>
</gene>
<dbReference type="RefSeq" id="WP_208831869.1">
    <property type="nucleotide sequence ID" value="NZ_CP072110.1"/>
</dbReference>
<dbReference type="AlphaFoldDB" id="A0A975DBC4"/>
<dbReference type="EMBL" id="CP072110">
    <property type="protein sequence ID" value="QTH63814.1"/>
    <property type="molecule type" value="Genomic_DNA"/>
</dbReference>
<comment type="subcellular location">
    <subcellularLocation>
        <location evidence="4">Secreted</location>
    </subcellularLocation>
    <subcellularLocation>
        <location evidence="4">Bacterial flagellum</location>
    </subcellularLocation>
</comment>
<dbReference type="GO" id="GO:0005576">
    <property type="term" value="C:extracellular region"/>
    <property type="evidence" value="ECO:0007669"/>
    <property type="project" value="UniProtKB-SubCell"/>
</dbReference>
<feature type="region of interest" description="Disordered" evidence="5">
    <location>
        <begin position="1"/>
        <end position="21"/>
    </location>
</feature>
<dbReference type="Proteomes" id="UP000682739">
    <property type="component" value="Chromosome"/>
</dbReference>
<reference evidence="8" key="1">
    <citation type="submission" date="2021-03" db="EMBL/GenBank/DDBJ databases">
        <title>Description of Psychrosphaera ytuae sp. nov. isolated from deep sea sediment of South China Sea.</title>
        <authorList>
            <person name="Zhang J."/>
            <person name="Xu X.-D."/>
        </authorList>
    </citation>
    <scope>NUCLEOTIDE SEQUENCE</scope>
    <source>
        <strain evidence="8">MTZ26</strain>
    </source>
</reference>
<dbReference type="GO" id="GO:0009288">
    <property type="term" value="C:bacterial-type flagellum"/>
    <property type="evidence" value="ECO:0007669"/>
    <property type="project" value="UniProtKB-SubCell"/>
</dbReference>
<evidence type="ECO:0000256" key="2">
    <source>
        <dbReference type="ARBA" id="ARBA00022525"/>
    </source>
</evidence>
<dbReference type="InterPro" id="IPR042187">
    <property type="entry name" value="Flagellin_C_sub2"/>
</dbReference>
<dbReference type="InterPro" id="IPR001029">
    <property type="entry name" value="Flagellin_N"/>
</dbReference>
<dbReference type="PANTHER" id="PTHR42792:SF2">
    <property type="entry name" value="FLAGELLIN"/>
    <property type="match status" value="1"/>
</dbReference>
<evidence type="ECO:0000256" key="5">
    <source>
        <dbReference type="SAM" id="MobiDB-lite"/>
    </source>
</evidence>
<keyword evidence="2 4" id="KW-0964">Secreted</keyword>
<dbReference type="PANTHER" id="PTHR42792">
    <property type="entry name" value="FLAGELLIN"/>
    <property type="match status" value="1"/>
</dbReference>
<dbReference type="Pfam" id="PF00669">
    <property type="entry name" value="Flagellin_N"/>
    <property type="match status" value="1"/>
</dbReference>
<dbReference type="GO" id="GO:0005198">
    <property type="term" value="F:structural molecule activity"/>
    <property type="evidence" value="ECO:0007669"/>
    <property type="project" value="UniProtKB-UniRule"/>
</dbReference>
<evidence type="ECO:0000256" key="3">
    <source>
        <dbReference type="ARBA" id="ARBA00023143"/>
    </source>
</evidence>
<evidence type="ECO:0000313" key="9">
    <source>
        <dbReference type="Proteomes" id="UP000682739"/>
    </source>
</evidence>
<feature type="domain" description="Flagellin C-terminal" evidence="7">
    <location>
        <begin position="179"/>
        <end position="261"/>
    </location>
</feature>
<comment type="function">
    <text evidence="4">Flagellin is the subunit protein which polymerizes to form the filaments of bacterial flagella.</text>
</comment>
<name>A0A975DBC4_9GAMM</name>
<dbReference type="InterPro" id="IPR046358">
    <property type="entry name" value="Flagellin_C"/>
</dbReference>
<protein>
    <recommendedName>
        <fullName evidence="4">Flagellin</fullName>
    </recommendedName>
</protein>
<evidence type="ECO:0000313" key="8">
    <source>
        <dbReference type="EMBL" id="QTH63814.1"/>
    </source>
</evidence>
<evidence type="ECO:0000256" key="1">
    <source>
        <dbReference type="ARBA" id="ARBA00005709"/>
    </source>
</evidence>
<evidence type="ECO:0000259" key="7">
    <source>
        <dbReference type="Pfam" id="PF00700"/>
    </source>
</evidence>
<evidence type="ECO:0000256" key="4">
    <source>
        <dbReference type="RuleBase" id="RU362073"/>
    </source>
</evidence>
<evidence type="ECO:0000259" key="6">
    <source>
        <dbReference type="Pfam" id="PF00669"/>
    </source>
</evidence>
<dbReference type="KEGG" id="psym:J1N51_14055"/>
<keyword evidence="8" id="KW-0282">Flagellum</keyword>
<dbReference type="SUPFAM" id="SSF64518">
    <property type="entry name" value="Phase 1 flagellin"/>
    <property type="match status" value="1"/>
</dbReference>
<keyword evidence="9" id="KW-1185">Reference proteome</keyword>
<proteinExistence type="inferred from homology"/>
<dbReference type="Gene3D" id="6.10.10.10">
    <property type="entry name" value="Flagellar export chaperone, C-terminal domain"/>
    <property type="match status" value="1"/>
</dbReference>
<dbReference type="Gene3D" id="1.20.1330.10">
    <property type="entry name" value="f41 fragment of flagellin, N-terminal domain"/>
    <property type="match status" value="1"/>
</dbReference>
<comment type="similarity">
    <text evidence="1 4">Belongs to the bacterial flagellin family.</text>
</comment>
<organism evidence="8 9">
    <name type="scientific">Psychrosphaera ytuae</name>
    <dbReference type="NCBI Taxonomy" id="2820710"/>
    <lineage>
        <taxon>Bacteria</taxon>
        <taxon>Pseudomonadati</taxon>
        <taxon>Pseudomonadota</taxon>
        <taxon>Gammaproteobacteria</taxon>
        <taxon>Alteromonadales</taxon>
        <taxon>Pseudoalteromonadaceae</taxon>
        <taxon>Psychrosphaera</taxon>
    </lineage>
</organism>